<dbReference type="Gene3D" id="3.30.930.10">
    <property type="entry name" value="Bira Bifunctional Protein, Domain 2"/>
    <property type="match status" value="1"/>
</dbReference>
<sequence length="87" mass="10020">MLNPSVPVPFQLDDDNLSETTRLTHRVLDLRRPQMQNNLRLRYMVTMEVRKYLDALGFIDIETPMLTKSTPEGARDYLVPSRVNAGS</sequence>
<proteinExistence type="predicted"/>
<accession>A0ABU7WJ89</accession>
<dbReference type="GO" id="GO:0016874">
    <property type="term" value="F:ligase activity"/>
    <property type="evidence" value="ECO:0007669"/>
    <property type="project" value="UniProtKB-KW"/>
</dbReference>
<gene>
    <name evidence="7" type="ORF">V3391_17735</name>
</gene>
<name>A0ABU7WJ89_9GAMM</name>
<comment type="caution">
    <text evidence="7">The sequence shown here is derived from an EMBL/GenBank/DDBJ whole genome shotgun (WGS) entry which is preliminary data.</text>
</comment>
<keyword evidence="3" id="KW-0067">ATP-binding</keyword>
<reference evidence="7 8" key="1">
    <citation type="submission" date="2024-01" db="EMBL/GenBank/DDBJ databases">
        <title>Novel species of the genus Luteimonas isolated from rivers.</title>
        <authorList>
            <person name="Lu H."/>
        </authorList>
    </citation>
    <scope>NUCLEOTIDE SEQUENCE [LARGE SCALE GENOMIC DNA]</scope>
    <source>
        <strain evidence="7 8">SMYT11W</strain>
    </source>
</reference>
<evidence type="ECO:0000256" key="4">
    <source>
        <dbReference type="ARBA" id="ARBA00022917"/>
    </source>
</evidence>
<dbReference type="InterPro" id="IPR045864">
    <property type="entry name" value="aa-tRNA-synth_II/BPL/LPL"/>
</dbReference>
<organism evidence="7 8">
    <name type="scientific">Luteimonas flava</name>
    <dbReference type="NCBI Taxonomy" id="3115822"/>
    <lineage>
        <taxon>Bacteria</taxon>
        <taxon>Pseudomonadati</taxon>
        <taxon>Pseudomonadota</taxon>
        <taxon>Gammaproteobacteria</taxon>
        <taxon>Lysobacterales</taxon>
        <taxon>Lysobacteraceae</taxon>
        <taxon>Luteimonas</taxon>
    </lineage>
</organism>
<keyword evidence="5" id="KW-0030">Aminoacyl-tRNA synthetase</keyword>
<evidence type="ECO:0000256" key="3">
    <source>
        <dbReference type="ARBA" id="ARBA00022840"/>
    </source>
</evidence>
<feature type="non-terminal residue" evidence="7">
    <location>
        <position position="87"/>
    </location>
</feature>
<dbReference type="RefSeq" id="WP_332079770.1">
    <property type="nucleotide sequence ID" value="NZ_JAZHBM010000073.1"/>
</dbReference>
<keyword evidence="2" id="KW-0547">Nucleotide-binding</keyword>
<dbReference type="EMBL" id="JAZHBM010000073">
    <property type="protein sequence ID" value="MEF3084031.1"/>
    <property type="molecule type" value="Genomic_DNA"/>
</dbReference>
<dbReference type="PANTHER" id="PTHR22594">
    <property type="entry name" value="ASPARTYL/LYSYL-TRNA SYNTHETASE"/>
    <property type="match status" value="1"/>
</dbReference>
<evidence type="ECO:0000256" key="2">
    <source>
        <dbReference type="ARBA" id="ARBA00022741"/>
    </source>
</evidence>
<feature type="domain" description="Aminoacyl-tRNA synthetase class II (D/K/N)" evidence="6">
    <location>
        <begin position="19"/>
        <end position="85"/>
    </location>
</feature>
<evidence type="ECO:0000313" key="8">
    <source>
        <dbReference type="Proteomes" id="UP001358324"/>
    </source>
</evidence>
<evidence type="ECO:0000256" key="5">
    <source>
        <dbReference type="ARBA" id="ARBA00023146"/>
    </source>
</evidence>
<dbReference type="PANTHER" id="PTHR22594:SF5">
    <property type="entry name" value="ASPARTATE--TRNA LIGASE, MITOCHONDRIAL"/>
    <property type="match status" value="1"/>
</dbReference>
<keyword evidence="8" id="KW-1185">Reference proteome</keyword>
<keyword evidence="4" id="KW-0648">Protein biosynthesis</keyword>
<dbReference type="InterPro" id="IPR004364">
    <property type="entry name" value="Aa-tRNA-synt_II"/>
</dbReference>
<evidence type="ECO:0000259" key="6">
    <source>
        <dbReference type="Pfam" id="PF00152"/>
    </source>
</evidence>
<keyword evidence="1 7" id="KW-0436">Ligase</keyword>
<dbReference type="Proteomes" id="UP001358324">
    <property type="component" value="Unassembled WGS sequence"/>
</dbReference>
<evidence type="ECO:0000256" key="1">
    <source>
        <dbReference type="ARBA" id="ARBA00022598"/>
    </source>
</evidence>
<evidence type="ECO:0000313" key="7">
    <source>
        <dbReference type="EMBL" id="MEF3084031.1"/>
    </source>
</evidence>
<protein>
    <submittedName>
        <fullName evidence="7">Amino acid--tRNA ligase-related protein</fullName>
    </submittedName>
</protein>
<dbReference type="Pfam" id="PF00152">
    <property type="entry name" value="tRNA-synt_2"/>
    <property type="match status" value="1"/>
</dbReference>
<dbReference type="SUPFAM" id="SSF55681">
    <property type="entry name" value="Class II aaRS and biotin synthetases"/>
    <property type="match status" value="1"/>
</dbReference>